<sequence length="139" mass="16172">MSELNFHKNLPIQTPPPRLLPLLQRLKEVYLLWCGYYTILPKIHRHSLGERIDDLFIEIIEFIAIASFLSKEEKLPYVKVAIRKVDTLKILLMVLWETKSLDNKKYIALSMKIEEIGKMLGGWRGQLQKQNSPAKAGEK</sequence>
<dbReference type="CDD" id="cd16376">
    <property type="entry name" value="Avd_like"/>
    <property type="match status" value="1"/>
</dbReference>
<comment type="caution">
    <text evidence="1">The sequence shown here is derived from an EMBL/GenBank/DDBJ whole genome shotgun (WGS) entry which is preliminary data.</text>
</comment>
<dbReference type="EMBL" id="MFID01000014">
    <property type="protein sequence ID" value="OGF81246.1"/>
    <property type="molecule type" value="Genomic_DNA"/>
</dbReference>
<dbReference type="Gene3D" id="1.20.1440.60">
    <property type="entry name" value="23S rRNA-intervening sequence"/>
    <property type="match status" value="1"/>
</dbReference>
<evidence type="ECO:0008006" key="3">
    <source>
        <dbReference type="Google" id="ProtNLM"/>
    </source>
</evidence>
<protein>
    <recommendedName>
        <fullName evidence="3">Four helix bundle protein</fullName>
    </recommendedName>
</protein>
<name>A0A1F5X025_9BACT</name>
<gene>
    <name evidence="1" type="ORF">A2930_02175</name>
</gene>
<evidence type="ECO:0000313" key="1">
    <source>
        <dbReference type="EMBL" id="OGF81246.1"/>
    </source>
</evidence>
<proteinExistence type="predicted"/>
<dbReference type="InterPro" id="IPR055360">
    <property type="entry name" value="bAvd"/>
</dbReference>
<dbReference type="SUPFAM" id="SSF158446">
    <property type="entry name" value="IVS-encoded protein-like"/>
    <property type="match status" value="1"/>
</dbReference>
<reference evidence="1 2" key="1">
    <citation type="journal article" date="2016" name="Nat. Commun.">
        <title>Thousands of microbial genomes shed light on interconnected biogeochemical processes in an aquifer system.</title>
        <authorList>
            <person name="Anantharaman K."/>
            <person name="Brown C.T."/>
            <person name="Hug L.A."/>
            <person name="Sharon I."/>
            <person name="Castelle C.J."/>
            <person name="Probst A.J."/>
            <person name="Thomas B.C."/>
            <person name="Singh A."/>
            <person name="Wilkins M.J."/>
            <person name="Karaoz U."/>
            <person name="Brodie E.L."/>
            <person name="Williams K.H."/>
            <person name="Hubbard S.S."/>
            <person name="Banfield J.F."/>
        </authorList>
    </citation>
    <scope>NUCLEOTIDE SEQUENCE [LARGE SCALE GENOMIC DNA]</scope>
</reference>
<dbReference type="InterPro" id="IPR036583">
    <property type="entry name" value="23S_rRNA_IVS_sf"/>
</dbReference>
<accession>A0A1F5X025</accession>
<dbReference type="Proteomes" id="UP000178114">
    <property type="component" value="Unassembled WGS sequence"/>
</dbReference>
<evidence type="ECO:0000313" key="2">
    <source>
        <dbReference type="Proteomes" id="UP000178114"/>
    </source>
</evidence>
<dbReference type="AlphaFoldDB" id="A0A1F5X025"/>
<organism evidence="1 2">
    <name type="scientific">Candidatus Giovannonibacteria bacterium RIFCSPLOWO2_01_FULL_45_34</name>
    <dbReference type="NCBI Taxonomy" id="1798351"/>
    <lineage>
        <taxon>Bacteria</taxon>
        <taxon>Candidatus Giovannoniibacteriota</taxon>
    </lineage>
</organism>
<dbReference type="STRING" id="1798351.A2930_02175"/>